<evidence type="ECO:0000313" key="2">
    <source>
        <dbReference type="Proteomes" id="UP000000584"/>
    </source>
</evidence>
<reference evidence="1 2" key="1">
    <citation type="journal article" date="2000" name="Nature">
        <title>DNA sequence of both chromosomes of the cholera pathogen Vibrio cholerae.</title>
        <authorList>
            <person name="Heidelberg J.F."/>
            <person name="Eisen J.A."/>
            <person name="Nelson W.C."/>
            <person name="Clayton R.A."/>
            <person name="Gwinn M.L."/>
            <person name="Dodson R.J."/>
            <person name="Haft D.H."/>
            <person name="Hickey E.K."/>
            <person name="Peterson J.D."/>
            <person name="Umayam L.A."/>
            <person name="Gill S.R."/>
            <person name="Nelson K.E."/>
            <person name="Read T.D."/>
            <person name="Tettelin H."/>
            <person name="Richardson D."/>
            <person name="Ermolaeva M.D."/>
            <person name="Vamathevan J."/>
            <person name="Bass S."/>
            <person name="Qin H."/>
            <person name="Dragoi I."/>
            <person name="Sellers P."/>
            <person name="McDonald L."/>
            <person name="Utterback T."/>
            <person name="Fleishmann R.D."/>
            <person name="Nierman W.C."/>
            <person name="White O."/>
            <person name="Salzberg S.L."/>
            <person name="Smith H.O."/>
            <person name="Colwell R.R."/>
            <person name="Mekalanos J.J."/>
            <person name="Venter J.C."/>
            <person name="Fraser C.M."/>
        </authorList>
    </citation>
    <scope>NUCLEOTIDE SEQUENCE [LARGE SCALE GENOMIC DNA]</scope>
    <source>
        <strain evidence="2">ATCC 39315 / El Tor Inaba N16961</strain>
    </source>
</reference>
<dbReference type="HOGENOM" id="CLU_220804_0_0_6"/>
<organism evidence="1 2">
    <name type="scientific">Vibrio cholerae serotype O1 (strain ATCC 39315 / El Tor Inaba N16961)</name>
    <dbReference type="NCBI Taxonomy" id="243277"/>
    <lineage>
        <taxon>Bacteria</taxon>
        <taxon>Pseudomonadati</taxon>
        <taxon>Pseudomonadota</taxon>
        <taxon>Gammaproteobacteria</taxon>
        <taxon>Vibrionales</taxon>
        <taxon>Vibrionaceae</taxon>
        <taxon>Vibrio</taxon>
    </lineage>
</organism>
<accession>Q9KMD3</accession>
<dbReference type="DNASU" id="2612014"/>
<dbReference type="KEGG" id="vch:VC_A0429"/>
<sequence length="34" mass="3974">METLSDKLTRHAWARQLNEAITLKFTATDTLLFH</sequence>
<keyword evidence="2" id="KW-1185">Reference proteome</keyword>
<dbReference type="AlphaFoldDB" id="Q9KMD3"/>
<name>Q9KMD3_VIBCH</name>
<dbReference type="EMBL" id="AE003853">
    <property type="protein sequence ID" value="AAF96335.1"/>
    <property type="molecule type" value="Genomic_DNA"/>
</dbReference>
<dbReference type="PIR" id="F82458">
    <property type="entry name" value="F82458"/>
</dbReference>
<proteinExistence type="predicted"/>
<evidence type="ECO:0000313" key="1">
    <source>
        <dbReference type="EMBL" id="AAF96335.1"/>
    </source>
</evidence>
<dbReference type="EnsemblBacteria" id="AAF96335">
    <property type="protein sequence ID" value="AAF96335"/>
    <property type="gene ID" value="VC_A0429"/>
</dbReference>
<protein>
    <submittedName>
        <fullName evidence="1">Uncharacterized protein</fullName>
    </submittedName>
</protein>
<dbReference type="STRING" id="243277.VC_A0429"/>
<gene>
    <name evidence="1" type="ordered locus">VC_A0429</name>
</gene>
<dbReference type="Proteomes" id="UP000000584">
    <property type="component" value="Chromosome II"/>
</dbReference>